<dbReference type="NCBIfam" id="NF047389">
    <property type="entry name" value="ATPase_Sll1717"/>
    <property type="match status" value="1"/>
</dbReference>
<dbReference type="SUPFAM" id="SSF52540">
    <property type="entry name" value="P-loop containing nucleoside triphosphate hydrolases"/>
    <property type="match status" value="1"/>
</dbReference>
<gene>
    <name evidence="2" type="ORF">ACHIPV_19960</name>
    <name evidence="1" type="ORF">ACHIRB_02835</name>
</gene>
<proteinExistence type="predicted"/>
<sequence length="491" mass="54515">MRTKYSDLYFGLSDAVNEAKQDPDHFFRSYVNINNVVDEVTSGRRTFVFGPKGTGKSALGLWIASDVDSVCSQVRDAASLPLADIPNLQTGQPAGVERTVTAWKFILLCNYLTLLRRDNACSMTNAREVDRVTRLLREYGFMGDASGKALLKVATTTVAIPIPRAGSVYKKESKSALNIFSLIPYLEEWVSSARSPNRHVLFIDGLDSIYLNDPRYDESLAALVQAAYRMNQNLGAAGATGSVVLLLRNDVFSRVSLRLPDSQKMRDDLGVDLDWRILTGSAGRNAPLFKLVNDKASAAAEESVTVLDYFPAKIKVGNGNREIPTVQYLLNLTRHTPRDLLRLFEEIRKVEASNVLGQGSSQLSAAVIREGVVQYSTKYFVNAIKNEFAGYEGGPEIAQDAVTALQYLGSQKFDRIGFRQRLREVRGTQVSEQEGDRLLKLLFFAGAIGNLVGNDSYMRFYHRRDDSEIYLRGGLILHGTLCHAWNVPFAT</sequence>
<keyword evidence="4" id="KW-1185">Reference proteome</keyword>
<dbReference type="EMBL" id="JBIMSN010000012">
    <property type="protein sequence ID" value="MFH5227530.1"/>
    <property type="molecule type" value="Genomic_DNA"/>
</dbReference>
<comment type="caution">
    <text evidence="1">The sequence shown here is derived from an EMBL/GenBank/DDBJ whole genome shotgun (WGS) entry which is preliminary data.</text>
</comment>
<accession>A0ABW7JY68</accession>
<protein>
    <submittedName>
        <fullName evidence="1">P-loop ATPase, Sll1717 family</fullName>
    </submittedName>
</protein>
<dbReference type="InterPro" id="IPR059206">
    <property type="entry name" value="Sll1717-like"/>
</dbReference>
<name>A0ABW7JY68_9NOCA</name>
<evidence type="ECO:0000313" key="1">
    <source>
        <dbReference type="EMBL" id="MFH5227530.1"/>
    </source>
</evidence>
<evidence type="ECO:0000313" key="2">
    <source>
        <dbReference type="EMBL" id="MFH5244133.1"/>
    </source>
</evidence>
<dbReference type="EMBL" id="JBIMSP010000036">
    <property type="protein sequence ID" value="MFH5244133.1"/>
    <property type="molecule type" value="Genomic_DNA"/>
</dbReference>
<dbReference type="Proteomes" id="UP001609176">
    <property type="component" value="Unassembled WGS sequence"/>
</dbReference>
<evidence type="ECO:0000313" key="3">
    <source>
        <dbReference type="Proteomes" id="UP001609176"/>
    </source>
</evidence>
<evidence type="ECO:0000313" key="4">
    <source>
        <dbReference type="Proteomes" id="UP001609219"/>
    </source>
</evidence>
<organism evidence="1 4">
    <name type="scientific">Antrihabitans spumae</name>
    <dbReference type="NCBI Taxonomy" id="3373370"/>
    <lineage>
        <taxon>Bacteria</taxon>
        <taxon>Bacillati</taxon>
        <taxon>Actinomycetota</taxon>
        <taxon>Actinomycetes</taxon>
        <taxon>Mycobacteriales</taxon>
        <taxon>Nocardiaceae</taxon>
        <taxon>Antrihabitans</taxon>
    </lineage>
</organism>
<reference evidence="3 4" key="1">
    <citation type="submission" date="2024-10" db="EMBL/GenBank/DDBJ databases">
        <authorList>
            <person name="Riesco R."/>
        </authorList>
    </citation>
    <scope>NUCLEOTIDE SEQUENCE [LARGE SCALE GENOMIC DNA]</scope>
    <source>
        <strain evidence="2 3">NCIMB 15448</strain>
        <strain evidence="1 4">NCIMB 15450</strain>
    </source>
</reference>
<dbReference type="InterPro" id="IPR027417">
    <property type="entry name" value="P-loop_NTPase"/>
</dbReference>
<dbReference type="RefSeq" id="WP_395125510.1">
    <property type="nucleotide sequence ID" value="NZ_JBIMSN010000012.1"/>
</dbReference>
<dbReference type="Proteomes" id="UP001609219">
    <property type="component" value="Unassembled WGS sequence"/>
</dbReference>